<dbReference type="SUPFAM" id="SSF53649">
    <property type="entry name" value="Alkaline phosphatase-like"/>
    <property type="match status" value="1"/>
</dbReference>
<dbReference type="InterPro" id="IPR017850">
    <property type="entry name" value="Alkaline_phosphatase_core_sf"/>
</dbReference>
<protein>
    <submittedName>
        <fullName evidence="3">Sulfatase</fullName>
    </submittedName>
</protein>
<sequence>MEVKNAIVVMFDSLQYNYLHCNGNPWIKTPNFDRFARESVVFDNCYIEGVPTVPCRRAMHTGRYTLPVKGWSALDMDDTTIADLCWGTGIDTAMVFDAAPNRLPKFGYTRGFDKVYFLHGHEIDHEFYAKDPLYHLNPEDYNEEHALEAMDKLLGCNMRDPTLQETACYLRQRQYWKSEEDQNCYKLMREAVNYLERVDRNHPFYLWIDCFDPHEPWDPPSVYDPDMKCPYDPDFKGKDQFLPIMGPVEGIYTEEELHHVRMLYAEKVTMVDRQFGYLLDQLRRLGLERDTLVLVVSDHGEPMGNGKHGHGIMRKCRPWPYEELVHAVMMLRAPGLPAGKRIKSFVQSVDVAPTVCEWLGIGVHPDMQGKSLLALARGEVDKVRDFAVAGYYRYSWSIITDEWSYIHWLKDDEKSVAESMFEIYGKGTLASSSHLADNPLAKAGPQMNAEQRKAKNTAATGYGEGVAALDGEDQWTCTPGSIAEVPARDELYSRIDDIDQLNNVASRHPEVAAELLKKLRLFMSELRAS</sequence>
<dbReference type="Pfam" id="PF00884">
    <property type="entry name" value="Sulfatase"/>
    <property type="match status" value="1"/>
</dbReference>
<feature type="domain" description="Sulfatase N-terminal" evidence="2">
    <location>
        <begin position="4"/>
        <end position="361"/>
    </location>
</feature>
<evidence type="ECO:0000313" key="4">
    <source>
        <dbReference type="Proteomes" id="UP000824225"/>
    </source>
</evidence>
<name>A0A9D2HCR6_9BACT</name>
<gene>
    <name evidence="3" type="ORF">H9962_00495</name>
</gene>
<dbReference type="GO" id="GO:0004065">
    <property type="term" value="F:arylsulfatase activity"/>
    <property type="evidence" value="ECO:0007669"/>
    <property type="project" value="TreeGrafter"/>
</dbReference>
<dbReference type="PANTHER" id="PTHR42693">
    <property type="entry name" value="ARYLSULFATASE FAMILY MEMBER"/>
    <property type="match status" value="1"/>
</dbReference>
<comment type="caution">
    <text evidence="3">The sequence shown here is derived from an EMBL/GenBank/DDBJ whole genome shotgun (WGS) entry which is preliminary data.</text>
</comment>
<evidence type="ECO:0000259" key="2">
    <source>
        <dbReference type="Pfam" id="PF00884"/>
    </source>
</evidence>
<dbReference type="CDD" id="cd16148">
    <property type="entry name" value="sulfatase_like"/>
    <property type="match status" value="1"/>
</dbReference>
<evidence type="ECO:0000313" key="3">
    <source>
        <dbReference type="EMBL" id="HJA07660.1"/>
    </source>
</evidence>
<evidence type="ECO:0000256" key="1">
    <source>
        <dbReference type="ARBA" id="ARBA00008779"/>
    </source>
</evidence>
<proteinExistence type="inferred from homology"/>
<dbReference type="InterPro" id="IPR000917">
    <property type="entry name" value="Sulfatase_N"/>
</dbReference>
<organism evidence="3 4">
    <name type="scientific">Candidatus Mailhella merdigallinarum</name>
    <dbReference type="NCBI Taxonomy" id="2838658"/>
    <lineage>
        <taxon>Bacteria</taxon>
        <taxon>Pseudomonadati</taxon>
        <taxon>Thermodesulfobacteriota</taxon>
        <taxon>Desulfovibrionia</taxon>
        <taxon>Desulfovibrionales</taxon>
        <taxon>Desulfovibrionaceae</taxon>
        <taxon>Mailhella</taxon>
    </lineage>
</organism>
<reference evidence="3" key="2">
    <citation type="submission" date="2021-04" db="EMBL/GenBank/DDBJ databases">
        <authorList>
            <person name="Gilroy R."/>
        </authorList>
    </citation>
    <scope>NUCLEOTIDE SEQUENCE</scope>
    <source>
        <strain evidence="3">CHK186-16707</strain>
    </source>
</reference>
<dbReference type="AlphaFoldDB" id="A0A9D2HCR6"/>
<dbReference type="Proteomes" id="UP000824225">
    <property type="component" value="Unassembled WGS sequence"/>
</dbReference>
<reference evidence="3" key="1">
    <citation type="journal article" date="2021" name="PeerJ">
        <title>Extensive microbial diversity within the chicken gut microbiome revealed by metagenomics and culture.</title>
        <authorList>
            <person name="Gilroy R."/>
            <person name="Ravi A."/>
            <person name="Getino M."/>
            <person name="Pursley I."/>
            <person name="Horton D.L."/>
            <person name="Alikhan N.F."/>
            <person name="Baker D."/>
            <person name="Gharbi K."/>
            <person name="Hall N."/>
            <person name="Watson M."/>
            <person name="Adriaenssens E.M."/>
            <person name="Foster-Nyarko E."/>
            <person name="Jarju S."/>
            <person name="Secka A."/>
            <person name="Antonio M."/>
            <person name="Oren A."/>
            <person name="Chaudhuri R.R."/>
            <person name="La Ragione R."/>
            <person name="Hildebrand F."/>
            <person name="Pallen M.J."/>
        </authorList>
    </citation>
    <scope>NUCLEOTIDE SEQUENCE</scope>
    <source>
        <strain evidence="3">CHK186-16707</strain>
    </source>
</reference>
<dbReference type="EMBL" id="DXAN01000002">
    <property type="protein sequence ID" value="HJA07660.1"/>
    <property type="molecule type" value="Genomic_DNA"/>
</dbReference>
<dbReference type="PANTHER" id="PTHR42693:SF33">
    <property type="entry name" value="ARYLSULFATASE"/>
    <property type="match status" value="1"/>
</dbReference>
<accession>A0A9D2HCR6</accession>
<comment type="similarity">
    <text evidence="1">Belongs to the sulfatase family.</text>
</comment>
<dbReference type="InterPro" id="IPR050738">
    <property type="entry name" value="Sulfatase"/>
</dbReference>
<dbReference type="Gene3D" id="3.40.720.10">
    <property type="entry name" value="Alkaline Phosphatase, subunit A"/>
    <property type="match status" value="1"/>
</dbReference>